<feature type="compositionally biased region" description="Polar residues" evidence="4">
    <location>
        <begin position="555"/>
        <end position="567"/>
    </location>
</feature>
<evidence type="ECO:0000256" key="2">
    <source>
        <dbReference type="ARBA" id="ARBA00022741"/>
    </source>
</evidence>
<keyword evidence="1" id="KW-0677">Repeat</keyword>
<dbReference type="PROSITE" id="PS50893">
    <property type="entry name" value="ABC_TRANSPORTER_2"/>
    <property type="match status" value="2"/>
</dbReference>
<feature type="region of interest" description="Disordered" evidence="4">
    <location>
        <begin position="550"/>
        <end position="574"/>
    </location>
</feature>
<dbReference type="EMBL" id="LSCQ01000045">
    <property type="protein sequence ID" value="KXB36300.1"/>
    <property type="molecule type" value="Genomic_DNA"/>
</dbReference>
<dbReference type="PANTHER" id="PTHR42855">
    <property type="entry name" value="ABC TRANSPORTER ATP-BINDING SUBUNIT"/>
    <property type="match status" value="1"/>
</dbReference>
<accession>A0A133XZH4</accession>
<dbReference type="InterPro" id="IPR003593">
    <property type="entry name" value="AAA+_ATPase"/>
</dbReference>
<dbReference type="PANTHER" id="PTHR42855:SF2">
    <property type="entry name" value="DRUG RESISTANCE ABC TRANSPORTER,ATP-BINDING PROTEIN"/>
    <property type="match status" value="1"/>
</dbReference>
<dbReference type="NCBIfam" id="NF000355">
    <property type="entry name" value="ribo_prot_ABC_F"/>
    <property type="match status" value="1"/>
</dbReference>
<evidence type="ECO:0000256" key="1">
    <source>
        <dbReference type="ARBA" id="ARBA00022737"/>
    </source>
</evidence>
<dbReference type="Proteomes" id="UP000070422">
    <property type="component" value="Unassembled WGS sequence"/>
</dbReference>
<reference evidence="6 7" key="1">
    <citation type="submission" date="2016-01" db="EMBL/GenBank/DDBJ databases">
        <authorList>
            <person name="Oliw E.H."/>
        </authorList>
    </citation>
    <scope>NUCLEOTIDE SEQUENCE [LARGE SCALE GENOMIC DNA]</scope>
    <source>
        <strain evidence="6 7">KA00635</strain>
    </source>
</reference>
<dbReference type="Gene3D" id="1.10.287.380">
    <property type="entry name" value="Valyl-tRNA synthetase, C-terminal domain"/>
    <property type="match status" value="1"/>
</dbReference>
<dbReference type="Gene3D" id="3.40.50.300">
    <property type="entry name" value="P-loop containing nucleotide triphosphate hydrolases"/>
    <property type="match status" value="2"/>
</dbReference>
<dbReference type="AlphaFoldDB" id="A0A133XZH4"/>
<dbReference type="SMART" id="SM00382">
    <property type="entry name" value="AAA"/>
    <property type="match status" value="2"/>
</dbReference>
<dbReference type="GO" id="GO:0003677">
    <property type="term" value="F:DNA binding"/>
    <property type="evidence" value="ECO:0007669"/>
    <property type="project" value="InterPro"/>
</dbReference>
<dbReference type="FunFam" id="3.40.50.300:FF:000309">
    <property type="entry name" value="ABC transporter ATP-binding protein"/>
    <property type="match status" value="1"/>
</dbReference>
<dbReference type="FunFam" id="3.40.50.300:FF:000011">
    <property type="entry name" value="Putative ABC transporter ATP-binding component"/>
    <property type="match status" value="1"/>
</dbReference>
<dbReference type="GO" id="GO:0016887">
    <property type="term" value="F:ATP hydrolysis activity"/>
    <property type="evidence" value="ECO:0007669"/>
    <property type="project" value="InterPro"/>
</dbReference>
<protein>
    <submittedName>
        <fullName evidence="6">ABC transporter, ATP-binding protein</fullName>
    </submittedName>
</protein>
<dbReference type="Pfam" id="PF00005">
    <property type="entry name" value="ABC_tran"/>
    <property type="match status" value="2"/>
</dbReference>
<feature type="domain" description="ABC transporter" evidence="5">
    <location>
        <begin position="332"/>
        <end position="546"/>
    </location>
</feature>
<dbReference type="OrthoDB" id="9760950at2"/>
<comment type="caution">
    <text evidence="6">The sequence shown here is derived from an EMBL/GenBank/DDBJ whole genome shotgun (WGS) entry which is preliminary data.</text>
</comment>
<dbReference type="Pfam" id="PF12848">
    <property type="entry name" value="ABC_tran_Xtn"/>
    <property type="match status" value="1"/>
</dbReference>
<sequence length="650" mass="74585">MIILQASNLARYFGSDTLFESVNLTIQNNSRIGLVGRNGAGKSTLLKMLTGLEKPDQGTLSRQKEVSIAYMDQHAAISASSLTIYEEMLSVFAKELELLKQAEQLTEQIAQVSQSSDQEKYEQVLKQYDRVQELIHTSNAYSIDSEIRTVLHGFHFPETDYDKPLTQLSGGQRTRLALCKVLLEKKDILILDEPTNHLDIETLSWLEGYLPSYPGALLIVSHDRYFLDAVTKETYEMTNHTIQYYKGNYSFYLKEKATRLMTQTKAYEKQQKKIAKLEDYVARNLVRASTTKMAQSRRKQLERMTKIQKPQVDDKNPRIHFSCDKESGNVVLTADQLGIGYDDSTLSYPIDFQIRKQDAIAIVGPNGIGKSTLLKTLIGQLEPLRGQFTYGKNVTIGYYDQALARLHKGKDVLHELWDDHPTMNEGAIRSVLGSFLFTGTDVEKSIDMLSGGEKARLALAKLSFEKDNFLILDEPTNHLDIDSKEVLENALIEYDGTLLFVSHDRYFINRIATQVIEIGEEGSTIYLGDYDYYIHKKSEQEERLALEKLEEEKTQPTPSASEENSYQKSKDLQRQKRKIERQIESLEQEIEHLDQTIQTIQEEMVQPEVLEDYERLNQLNDQLSLSKQQQEDCMQEWEEVQVTLESFQNE</sequence>
<name>A0A133XZH4_9LACT</name>
<dbReference type="CDD" id="cd03221">
    <property type="entry name" value="ABCF_EF-3"/>
    <property type="match status" value="2"/>
</dbReference>
<dbReference type="InterPro" id="IPR051309">
    <property type="entry name" value="ABCF_ATPase"/>
</dbReference>
<dbReference type="InterPro" id="IPR037118">
    <property type="entry name" value="Val-tRNA_synth_C_sf"/>
</dbReference>
<dbReference type="PROSITE" id="PS00211">
    <property type="entry name" value="ABC_TRANSPORTER_1"/>
    <property type="match status" value="2"/>
</dbReference>
<dbReference type="RefSeq" id="WP_060936845.1">
    <property type="nucleotide sequence ID" value="NZ_JASOZP010000041.1"/>
</dbReference>
<dbReference type="InterPro" id="IPR003439">
    <property type="entry name" value="ABC_transporter-like_ATP-bd"/>
</dbReference>
<organism evidence="6 7">
    <name type="scientific">Aerococcus christensenii</name>
    <dbReference type="NCBI Taxonomy" id="87541"/>
    <lineage>
        <taxon>Bacteria</taxon>
        <taxon>Bacillati</taxon>
        <taxon>Bacillota</taxon>
        <taxon>Bacilli</taxon>
        <taxon>Lactobacillales</taxon>
        <taxon>Aerococcaceae</taxon>
        <taxon>Aerococcus</taxon>
    </lineage>
</organism>
<dbReference type="STRING" id="87541.AWM71_03880"/>
<keyword evidence="3 6" id="KW-0067">ATP-binding</keyword>
<dbReference type="Pfam" id="PF16326">
    <property type="entry name" value="ABC_tran_CTD"/>
    <property type="match status" value="1"/>
</dbReference>
<feature type="domain" description="ABC transporter" evidence="5">
    <location>
        <begin position="4"/>
        <end position="264"/>
    </location>
</feature>
<evidence type="ECO:0000256" key="3">
    <source>
        <dbReference type="ARBA" id="ARBA00022840"/>
    </source>
</evidence>
<proteinExistence type="predicted"/>
<dbReference type="PATRIC" id="fig|87541.4.peg.931"/>
<dbReference type="InterPro" id="IPR032781">
    <property type="entry name" value="ABC_tran_Xtn"/>
</dbReference>
<dbReference type="GO" id="GO:0005524">
    <property type="term" value="F:ATP binding"/>
    <property type="evidence" value="ECO:0007669"/>
    <property type="project" value="UniProtKB-KW"/>
</dbReference>
<dbReference type="InterPro" id="IPR032524">
    <property type="entry name" value="ABC_tran_C"/>
</dbReference>
<evidence type="ECO:0000313" key="6">
    <source>
        <dbReference type="EMBL" id="KXB36300.1"/>
    </source>
</evidence>
<keyword evidence="2" id="KW-0547">Nucleotide-binding</keyword>
<gene>
    <name evidence="6" type="ORF">HMPREF3187_00941</name>
</gene>
<dbReference type="InterPro" id="IPR017871">
    <property type="entry name" value="ABC_transporter-like_CS"/>
</dbReference>
<evidence type="ECO:0000313" key="7">
    <source>
        <dbReference type="Proteomes" id="UP000070422"/>
    </source>
</evidence>
<evidence type="ECO:0000256" key="4">
    <source>
        <dbReference type="SAM" id="MobiDB-lite"/>
    </source>
</evidence>
<dbReference type="SUPFAM" id="SSF52540">
    <property type="entry name" value="P-loop containing nucleoside triphosphate hydrolases"/>
    <property type="match status" value="2"/>
</dbReference>
<dbReference type="InterPro" id="IPR027417">
    <property type="entry name" value="P-loop_NTPase"/>
</dbReference>
<evidence type="ECO:0000259" key="5">
    <source>
        <dbReference type="PROSITE" id="PS50893"/>
    </source>
</evidence>